<proteinExistence type="inferred from homology"/>
<evidence type="ECO:0000256" key="6">
    <source>
        <dbReference type="ARBA" id="ARBA00038076"/>
    </source>
</evidence>
<feature type="transmembrane region" description="Helical" evidence="7">
    <location>
        <begin position="712"/>
        <end position="741"/>
    </location>
</feature>
<comment type="similarity">
    <text evidence="6">Belongs to the ABC-4 integral membrane protein family.</text>
</comment>
<accession>A0ABY2BJ63</accession>
<feature type="transmembrane region" description="Helical" evidence="7">
    <location>
        <begin position="16"/>
        <end position="36"/>
    </location>
</feature>
<evidence type="ECO:0000256" key="2">
    <source>
        <dbReference type="ARBA" id="ARBA00022475"/>
    </source>
</evidence>
<name>A0ABY2BJ63_9ACTN</name>
<sequence length="843" mass="86247">MLKLGLRSVLAHRLRFVLCTVAVMLGIGFVSGAMIFTDTLSTALKKNFAGSTADITVTPVSALSDDTGTSSARPATLSSDLANQIAGVPGVAGTDPQLLTTGPQILGSDSKPTDTYGLPTYGAGWPHDPRTSPFKLIDGKAPWGEGQLGLDQSTAQREGYELGDKVKVVTPAKAVTGTLTAITTPVLAGVAAGAPLVTFDPATGQRLLLGGPGWTSIGVAVQPGQDSAAVTKAIEAVAGKDATVRTAAQVSADGKNALDDTFGGFSTVLLMFAGLALFVGAFLIVNTFAMLVAQRSRELAMLRAIGASRGQVTGTVLAEGLVLGAIGSTLGLLLGGGVAAGLQFFYQRLDLAIPTAVLQISPATIIACYLLGIGITLAAASPAARRAGKLPPVAAMRDDAMLPERSILVRVTIGAFMLLMAATVYAIAVNLKGLPAAVLLGLGAAITLLGVVMTSPLISRYAVRGLMSPFGRKAPVTLGRRNAERNPRRTSATASALMISLALVSGLVVIASSAKASVDKGITDAIGTSDLVVTSDGGNPFSGQVRDRIAEVPGITSVHRVRQMAGKVGDTSVRVSGVDEGTLDGPITAQVEAGMVNGLQPGQAIVPRNLARTLDLSVGKAFQLITTTGTHRLTVAGVIAPNRQLNAIALSLPGYTAIGGAATDTTLYVEVADGTSLATVLPTVVAKLQDYPAVQVRDQQAYAKGERGPINAILGVVGMLLALAILIAVLGIVNTLALGVVERTREIGLLRAIGMDRPQLRRMLQIESIAIALLGALLGLVIGVLFGASIQQVMAEDGLAVLDIPVLQLGIAVLVAAAVGVLAAVWPSRRAARLDVLRAIATE</sequence>
<dbReference type="EMBL" id="SLWM01000010">
    <property type="protein sequence ID" value="TCO19558.1"/>
    <property type="molecule type" value="Genomic_DNA"/>
</dbReference>
<evidence type="ECO:0000256" key="3">
    <source>
        <dbReference type="ARBA" id="ARBA00022692"/>
    </source>
</evidence>
<dbReference type="PANTHER" id="PTHR30572">
    <property type="entry name" value="MEMBRANE COMPONENT OF TRANSPORTER-RELATED"/>
    <property type="match status" value="1"/>
</dbReference>
<feature type="domain" description="ABC3 transporter permease C-terminal" evidence="8">
    <location>
        <begin position="719"/>
        <end position="835"/>
    </location>
</feature>
<dbReference type="Pfam" id="PF12704">
    <property type="entry name" value="MacB_PCD"/>
    <property type="match status" value="2"/>
</dbReference>
<keyword evidence="11" id="KW-1185">Reference proteome</keyword>
<dbReference type="InterPro" id="IPR003838">
    <property type="entry name" value="ABC3_permease_C"/>
</dbReference>
<dbReference type="Proteomes" id="UP000295818">
    <property type="component" value="Unassembled WGS sequence"/>
</dbReference>
<comment type="caution">
    <text evidence="10">The sequence shown here is derived from an EMBL/GenBank/DDBJ whole genome shotgun (WGS) entry which is preliminary data.</text>
</comment>
<evidence type="ECO:0000259" key="8">
    <source>
        <dbReference type="Pfam" id="PF02687"/>
    </source>
</evidence>
<organism evidence="10 11">
    <name type="scientific">Kribbella orskensis</name>
    <dbReference type="NCBI Taxonomy" id="2512216"/>
    <lineage>
        <taxon>Bacteria</taxon>
        <taxon>Bacillati</taxon>
        <taxon>Actinomycetota</taxon>
        <taxon>Actinomycetes</taxon>
        <taxon>Propionibacteriales</taxon>
        <taxon>Kribbellaceae</taxon>
        <taxon>Kribbella</taxon>
    </lineage>
</organism>
<protein>
    <submittedName>
        <fullName evidence="10">ABC transport system permease protein</fullName>
    </submittedName>
</protein>
<keyword evidence="4 7" id="KW-1133">Transmembrane helix</keyword>
<feature type="transmembrane region" description="Helical" evidence="7">
    <location>
        <begin position="490"/>
        <end position="511"/>
    </location>
</feature>
<feature type="transmembrane region" description="Helical" evidence="7">
    <location>
        <begin position="762"/>
        <end position="786"/>
    </location>
</feature>
<dbReference type="PANTHER" id="PTHR30572:SF4">
    <property type="entry name" value="ABC TRANSPORTER PERMEASE YTRF"/>
    <property type="match status" value="1"/>
</dbReference>
<evidence type="ECO:0000256" key="1">
    <source>
        <dbReference type="ARBA" id="ARBA00004651"/>
    </source>
</evidence>
<keyword evidence="5 7" id="KW-0472">Membrane</keyword>
<dbReference type="RefSeq" id="WP_132191304.1">
    <property type="nucleotide sequence ID" value="NZ_SLWM01000010.1"/>
</dbReference>
<dbReference type="Pfam" id="PF02687">
    <property type="entry name" value="FtsX"/>
    <property type="match status" value="2"/>
</dbReference>
<evidence type="ECO:0000256" key="4">
    <source>
        <dbReference type="ARBA" id="ARBA00022989"/>
    </source>
</evidence>
<evidence type="ECO:0000256" key="7">
    <source>
        <dbReference type="SAM" id="Phobius"/>
    </source>
</evidence>
<reference evidence="10 11" key="1">
    <citation type="journal article" date="2015" name="Stand. Genomic Sci.">
        <title>Genomic Encyclopedia of Bacterial and Archaeal Type Strains, Phase III: the genomes of soil and plant-associated and newly described type strains.</title>
        <authorList>
            <person name="Whitman W.B."/>
            <person name="Woyke T."/>
            <person name="Klenk H.P."/>
            <person name="Zhou Y."/>
            <person name="Lilburn T.G."/>
            <person name="Beck B.J."/>
            <person name="De Vos P."/>
            <person name="Vandamme P."/>
            <person name="Eisen J.A."/>
            <person name="Garrity G."/>
            <person name="Hugenholtz P."/>
            <person name="Kyrpides N.C."/>
        </authorList>
    </citation>
    <scope>NUCLEOTIDE SEQUENCE [LARGE SCALE GENOMIC DNA]</scope>
    <source>
        <strain evidence="10 11">VKM Ac-2538</strain>
    </source>
</reference>
<feature type="domain" description="MacB-like periplasmic core" evidence="9">
    <location>
        <begin position="17"/>
        <end position="236"/>
    </location>
</feature>
<evidence type="ECO:0000256" key="5">
    <source>
        <dbReference type="ARBA" id="ARBA00023136"/>
    </source>
</evidence>
<evidence type="ECO:0000259" key="9">
    <source>
        <dbReference type="Pfam" id="PF12704"/>
    </source>
</evidence>
<feature type="domain" description="ABC3 transporter permease C-terminal" evidence="8">
    <location>
        <begin position="271"/>
        <end position="392"/>
    </location>
</feature>
<gene>
    <name evidence="10" type="ORF">EV644_110208</name>
</gene>
<evidence type="ECO:0000313" key="11">
    <source>
        <dbReference type="Proteomes" id="UP000295818"/>
    </source>
</evidence>
<keyword evidence="2" id="KW-1003">Cell membrane</keyword>
<feature type="transmembrane region" description="Helical" evidence="7">
    <location>
        <begin position="434"/>
        <end position="458"/>
    </location>
</feature>
<feature type="transmembrane region" description="Helical" evidence="7">
    <location>
        <begin position="360"/>
        <end position="380"/>
    </location>
</feature>
<feature type="domain" description="MacB-like periplasmic core" evidence="9">
    <location>
        <begin position="491"/>
        <end position="680"/>
    </location>
</feature>
<feature type="transmembrane region" description="Helical" evidence="7">
    <location>
        <begin position="314"/>
        <end position="340"/>
    </location>
</feature>
<comment type="subcellular location">
    <subcellularLocation>
        <location evidence="1">Cell membrane</location>
        <topology evidence="1">Multi-pass membrane protein</topology>
    </subcellularLocation>
</comment>
<evidence type="ECO:0000313" key="10">
    <source>
        <dbReference type="EMBL" id="TCO19558.1"/>
    </source>
</evidence>
<keyword evidence="3 7" id="KW-0812">Transmembrane</keyword>
<dbReference type="InterPro" id="IPR025857">
    <property type="entry name" value="MacB_PCD"/>
</dbReference>
<feature type="transmembrane region" description="Helical" evidence="7">
    <location>
        <begin position="806"/>
        <end position="826"/>
    </location>
</feature>
<feature type="transmembrane region" description="Helical" evidence="7">
    <location>
        <begin position="268"/>
        <end position="293"/>
    </location>
</feature>
<feature type="transmembrane region" description="Helical" evidence="7">
    <location>
        <begin position="407"/>
        <end position="428"/>
    </location>
</feature>
<dbReference type="InterPro" id="IPR050250">
    <property type="entry name" value="Macrolide_Exporter_MacB"/>
</dbReference>